<keyword evidence="10 11" id="KW-0012">Acyltransferase</keyword>
<dbReference type="PANTHER" id="PTHR12317:SF12">
    <property type="entry name" value="ACYL-COA WAX ALCOHOL ACYLTRANSFERASE 2"/>
    <property type="match status" value="1"/>
</dbReference>
<reference evidence="12" key="1">
    <citation type="journal article" date="2013" name="Science">
        <title>Comparative analysis of bat genomes provides insight into the evolution of flight and immunity.</title>
        <authorList>
            <person name="Zhang G."/>
            <person name="Cowled C."/>
            <person name="Shi Z."/>
            <person name="Huang Z."/>
            <person name="Bishop-Lilly K.A."/>
            <person name="Fang X."/>
            <person name="Wynne J.W."/>
            <person name="Xiong Z."/>
            <person name="Baker M.L."/>
            <person name="Zhao W."/>
            <person name="Tachedjian M."/>
            <person name="Zhu Y."/>
            <person name="Zhou P."/>
            <person name="Jiang X."/>
            <person name="Ng J."/>
            <person name="Yang L."/>
            <person name="Wu L."/>
            <person name="Xiao J."/>
            <person name="Feng Y."/>
            <person name="Chen Y."/>
            <person name="Sun X."/>
            <person name="Zhang Y."/>
            <person name="Marsh G.A."/>
            <person name="Crameri G."/>
            <person name="Broder C.C."/>
            <person name="Frey K.G."/>
            <person name="Wang L.F."/>
            <person name="Wang J."/>
        </authorList>
    </citation>
    <scope>NUCLEOTIDE SEQUENCE [LARGE SCALE GENOMIC DNA]</scope>
</reference>
<dbReference type="InParanoid" id="L5KW47"/>
<evidence type="ECO:0000313" key="12">
    <source>
        <dbReference type="Proteomes" id="UP000010552"/>
    </source>
</evidence>
<keyword evidence="3" id="KW-0444">Lipid biosynthesis</keyword>
<evidence type="ECO:0000256" key="7">
    <source>
        <dbReference type="ARBA" id="ARBA00022989"/>
    </source>
</evidence>
<evidence type="ECO:0000256" key="6">
    <source>
        <dbReference type="ARBA" id="ARBA00022824"/>
    </source>
</evidence>
<dbReference type="eggNOG" id="KOG0831">
    <property type="taxonomic scope" value="Eukaryota"/>
</dbReference>
<evidence type="ECO:0000256" key="5">
    <source>
        <dbReference type="ARBA" id="ARBA00022692"/>
    </source>
</evidence>
<keyword evidence="6" id="KW-0256">Endoplasmic reticulum</keyword>
<evidence type="ECO:0000256" key="3">
    <source>
        <dbReference type="ARBA" id="ARBA00022516"/>
    </source>
</evidence>
<keyword evidence="9" id="KW-0472">Membrane</keyword>
<dbReference type="Pfam" id="PF03982">
    <property type="entry name" value="DAGAT"/>
    <property type="match status" value="1"/>
</dbReference>
<evidence type="ECO:0000256" key="4">
    <source>
        <dbReference type="ARBA" id="ARBA00022679"/>
    </source>
</evidence>
<organism evidence="11 12">
    <name type="scientific">Pteropus alecto</name>
    <name type="common">Black flying fox</name>
    <dbReference type="NCBI Taxonomy" id="9402"/>
    <lineage>
        <taxon>Eukaryota</taxon>
        <taxon>Metazoa</taxon>
        <taxon>Chordata</taxon>
        <taxon>Craniata</taxon>
        <taxon>Vertebrata</taxon>
        <taxon>Euteleostomi</taxon>
        <taxon>Mammalia</taxon>
        <taxon>Eutheria</taxon>
        <taxon>Laurasiatheria</taxon>
        <taxon>Chiroptera</taxon>
        <taxon>Yinpterochiroptera</taxon>
        <taxon>Pteropodoidea</taxon>
        <taxon>Pteropodidae</taxon>
        <taxon>Pteropodinae</taxon>
        <taxon>Pteropus</taxon>
    </lineage>
</organism>
<dbReference type="GO" id="GO:0050252">
    <property type="term" value="F:retinol O-fatty-acyltransferase activity"/>
    <property type="evidence" value="ECO:0007669"/>
    <property type="project" value="TreeGrafter"/>
</dbReference>
<evidence type="ECO:0000256" key="10">
    <source>
        <dbReference type="ARBA" id="ARBA00023315"/>
    </source>
</evidence>
<protein>
    <submittedName>
        <fullName evidence="11">Acyl-CoA wax alcohol acyltransferase 2</fullName>
    </submittedName>
</protein>
<proteinExistence type="inferred from homology"/>
<evidence type="ECO:0000256" key="2">
    <source>
        <dbReference type="ARBA" id="ARBA00005420"/>
    </source>
</evidence>
<dbReference type="Proteomes" id="UP000010552">
    <property type="component" value="Unassembled WGS sequence"/>
</dbReference>
<comment type="similarity">
    <text evidence="2">Belongs to the diacylglycerol acyltransferase family.</text>
</comment>
<dbReference type="GO" id="GO:0005789">
    <property type="term" value="C:endoplasmic reticulum membrane"/>
    <property type="evidence" value="ECO:0007669"/>
    <property type="project" value="UniProtKB-SubCell"/>
</dbReference>
<evidence type="ECO:0000256" key="8">
    <source>
        <dbReference type="ARBA" id="ARBA00023098"/>
    </source>
</evidence>
<dbReference type="PANTHER" id="PTHR12317">
    <property type="entry name" value="DIACYLGLYCEROL O-ACYLTRANSFERASE"/>
    <property type="match status" value="1"/>
</dbReference>
<accession>L5KW47</accession>
<comment type="subcellular location">
    <subcellularLocation>
        <location evidence="1">Endoplasmic reticulum membrane</location>
        <topology evidence="1">Multi-pass membrane protein</topology>
    </subcellularLocation>
</comment>
<name>L5KW47_PTEAL</name>
<gene>
    <name evidence="11" type="ORF">PAL_GLEAN10005693</name>
</gene>
<dbReference type="InterPro" id="IPR007130">
    <property type="entry name" value="DAGAT"/>
</dbReference>
<dbReference type="AlphaFoldDB" id="L5KW47"/>
<keyword evidence="8" id="KW-0443">Lipid metabolism</keyword>
<evidence type="ECO:0000256" key="1">
    <source>
        <dbReference type="ARBA" id="ARBA00004477"/>
    </source>
</evidence>
<dbReference type="EMBL" id="KB030535">
    <property type="protein sequence ID" value="ELK15642.1"/>
    <property type="molecule type" value="Genomic_DNA"/>
</dbReference>
<keyword evidence="5" id="KW-0812">Transmembrane</keyword>
<evidence type="ECO:0000313" key="11">
    <source>
        <dbReference type="EMBL" id="ELK15642.1"/>
    </source>
</evidence>
<keyword evidence="12" id="KW-1185">Reference proteome</keyword>
<dbReference type="STRING" id="9402.L5KW47"/>
<sequence length="186" mass="21027">MAFDWKAPERGACSVSCSSIDFLLTHKGTGNMLILIPGGLAECEYSIPGSNTLFLKKRTGFVYKALQHGAALIPTYAFGETDLYDQHIFHPGGLVNCFQKLFRRLTHIYPCAFYGRGFTENSWGLLPYARPVTTVVRKPIFVPKIEQPSKDIVAQYHTLYIDALRKLFDEHKTKYGMSETQELVIN</sequence>
<evidence type="ECO:0000256" key="9">
    <source>
        <dbReference type="ARBA" id="ARBA00023136"/>
    </source>
</evidence>
<keyword evidence="4 11" id="KW-0808">Transferase</keyword>
<keyword evidence="7" id="KW-1133">Transmembrane helix</keyword>